<dbReference type="InterPro" id="IPR020449">
    <property type="entry name" value="Tscrpt_reg_AraC-type_HTH"/>
</dbReference>
<dbReference type="PROSITE" id="PS01124">
    <property type="entry name" value="HTH_ARAC_FAMILY_2"/>
    <property type="match status" value="1"/>
</dbReference>
<keyword evidence="3" id="KW-0804">Transcription</keyword>
<dbReference type="PANTHER" id="PTHR47894">
    <property type="entry name" value="HTH-TYPE TRANSCRIPTIONAL REGULATOR GADX"/>
    <property type="match status" value="1"/>
</dbReference>
<name>A0A255Y336_9SPHN</name>
<dbReference type="GO" id="GO:0003700">
    <property type="term" value="F:DNA-binding transcription factor activity"/>
    <property type="evidence" value="ECO:0007669"/>
    <property type="project" value="InterPro"/>
</dbReference>
<feature type="domain" description="HTH araC/xylS-type" evidence="4">
    <location>
        <begin position="170"/>
        <end position="268"/>
    </location>
</feature>
<dbReference type="RefSeq" id="WP_094475330.1">
    <property type="nucleotide sequence ID" value="NZ_NOXT01000130.1"/>
</dbReference>
<dbReference type="SMART" id="SM00342">
    <property type="entry name" value="HTH_ARAC"/>
    <property type="match status" value="1"/>
</dbReference>
<dbReference type="InterPro" id="IPR032687">
    <property type="entry name" value="AraC-type_N"/>
</dbReference>
<keyword evidence="2" id="KW-0238">DNA-binding</keyword>
<dbReference type="EMBL" id="NOXT01000130">
    <property type="protein sequence ID" value="OYQ23677.1"/>
    <property type="molecule type" value="Genomic_DNA"/>
</dbReference>
<evidence type="ECO:0000256" key="3">
    <source>
        <dbReference type="ARBA" id="ARBA00023163"/>
    </source>
</evidence>
<evidence type="ECO:0000313" key="5">
    <source>
        <dbReference type="EMBL" id="OYQ23677.1"/>
    </source>
</evidence>
<dbReference type="PRINTS" id="PR00032">
    <property type="entry name" value="HTHARAC"/>
</dbReference>
<dbReference type="Pfam" id="PF12625">
    <property type="entry name" value="Arabinose_bd"/>
    <property type="match status" value="1"/>
</dbReference>
<dbReference type="InterPro" id="IPR018060">
    <property type="entry name" value="HTH_AraC"/>
</dbReference>
<evidence type="ECO:0000256" key="2">
    <source>
        <dbReference type="ARBA" id="ARBA00023125"/>
    </source>
</evidence>
<dbReference type="AlphaFoldDB" id="A0A255Y336"/>
<dbReference type="Proteomes" id="UP000216991">
    <property type="component" value="Unassembled WGS sequence"/>
</dbReference>
<sequence length="273" mass="29804">MATQDKTTNFADLSIVGLIGYASAMMRDALDQLNRFGRLVTDIAVAGPARFTLSHEADGLWLTDNRIDRPPFPELTETSFVRMVAGTRQFGDTPYCSLAEVTHADRGTGPALERALGARVRFGAARNALRVSAAWQDYRIAQYPRYAFGLFCAHADRLLADLDATRSVAGQVERAILPLLHTGQVTAALVAGQLGYSGQGLYRALRAEGTSFEALLAELRHRFARGYLAGRRASLKEIAFLLGYSDVSAFARAFKRREGKSPGAFRQMAGQPD</sequence>
<dbReference type="GO" id="GO:0000976">
    <property type="term" value="F:transcription cis-regulatory region binding"/>
    <property type="evidence" value="ECO:0007669"/>
    <property type="project" value="TreeGrafter"/>
</dbReference>
<gene>
    <name evidence="5" type="ORF">CHU93_17030</name>
</gene>
<dbReference type="Gene3D" id="1.10.10.60">
    <property type="entry name" value="Homeodomain-like"/>
    <property type="match status" value="1"/>
</dbReference>
<dbReference type="OrthoDB" id="9805730at2"/>
<dbReference type="Pfam" id="PF12833">
    <property type="entry name" value="HTH_18"/>
    <property type="match status" value="1"/>
</dbReference>
<dbReference type="InterPro" id="IPR009057">
    <property type="entry name" value="Homeodomain-like_sf"/>
</dbReference>
<reference evidence="5 6" key="1">
    <citation type="submission" date="2017-07" db="EMBL/GenBank/DDBJ databases">
        <title>Sandarakinorhabdus cyanobacteriorum sp. nov., a novel bacterium isolated from cyanobacterial aggregates in a eutrophic lake.</title>
        <authorList>
            <person name="Cai H."/>
        </authorList>
    </citation>
    <scope>NUCLEOTIDE SEQUENCE [LARGE SCALE GENOMIC DNA]</scope>
    <source>
        <strain evidence="5 6">TH057</strain>
    </source>
</reference>
<evidence type="ECO:0000259" key="4">
    <source>
        <dbReference type="PROSITE" id="PS01124"/>
    </source>
</evidence>
<keyword evidence="1" id="KW-0805">Transcription regulation</keyword>
<evidence type="ECO:0000313" key="6">
    <source>
        <dbReference type="Proteomes" id="UP000216991"/>
    </source>
</evidence>
<keyword evidence="6" id="KW-1185">Reference proteome</keyword>
<accession>A0A255Y336</accession>
<comment type="caution">
    <text evidence="5">The sequence shown here is derived from an EMBL/GenBank/DDBJ whole genome shotgun (WGS) entry which is preliminary data.</text>
</comment>
<organism evidence="5 6">
    <name type="scientific">Sandarakinorhabdus cyanobacteriorum</name>
    <dbReference type="NCBI Taxonomy" id="1981098"/>
    <lineage>
        <taxon>Bacteria</taxon>
        <taxon>Pseudomonadati</taxon>
        <taxon>Pseudomonadota</taxon>
        <taxon>Alphaproteobacteria</taxon>
        <taxon>Sphingomonadales</taxon>
        <taxon>Sphingosinicellaceae</taxon>
        <taxon>Sandarakinorhabdus</taxon>
    </lineage>
</organism>
<dbReference type="PANTHER" id="PTHR47894:SF4">
    <property type="entry name" value="HTH-TYPE TRANSCRIPTIONAL REGULATOR GADX"/>
    <property type="match status" value="1"/>
</dbReference>
<protein>
    <recommendedName>
        <fullName evidence="4">HTH araC/xylS-type domain-containing protein</fullName>
    </recommendedName>
</protein>
<dbReference type="GO" id="GO:0005829">
    <property type="term" value="C:cytosol"/>
    <property type="evidence" value="ECO:0007669"/>
    <property type="project" value="TreeGrafter"/>
</dbReference>
<proteinExistence type="predicted"/>
<dbReference type="SUPFAM" id="SSF46689">
    <property type="entry name" value="Homeodomain-like"/>
    <property type="match status" value="1"/>
</dbReference>
<evidence type="ECO:0000256" key="1">
    <source>
        <dbReference type="ARBA" id="ARBA00023015"/>
    </source>
</evidence>